<dbReference type="Pfam" id="PF16499">
    <property type="entry name" value="Melibiase_2"/>
    <property type="match status" value="1"/>
</dbReference>
<evidence type="ECO:0000256" key="1">
    <source>
        <dbReference type="ARBA" id="ARBA00001255"/>
    </source>
</evidence>
<dbReference type="OrthoDB" id="5795902at2759"/>
<evidence type="ECO:0000256" key="6">
    <source>
        <dbReference type="ARBA" id="ARBA00022525"/>
    </source>
</evidence>
<dbReference type="Gene3D" id="2.60.40.1180">
    <property type="entry name" value="Golgi alpha-mannosidase II"/>
    <property type="match status" value="1"/>
</dbReference>
<keyword evidence="9 13" id="KW-0378">Hydrolase</keyword>
<keyword evidence="8" id="KW-0430">Lectin</keyword>
<dbReference type="Pfam" id="PF17801">
    <property type="entry name" value="Melibiase_C"/>
    <property type="match status" value="1"/>
</dbReference>
<dbReference type="PANTHER" id="PTHR11452:SF91">
    <property type="entry name" value="ALPHA-GALACTOSIDASE A-RELATED"/>
    <property type="match status" value="1"/>
</dbReference>
<dbReference type="SMART" id="SM00458">
    <property type="entry name" value="RICIN"/>
    <property type="match status" value="1"/>
</dbReference>
<dbReference type="CDD" id="cd23425">
    <property type="entry name" value="beta-trefoil_Ricin_AglA"/>
    <property type="match status" value="1"/>
</dbReference>
<evidence type="ECO:0000259" key="15">
    <source>
        <dbReference type="SMART" id="SM00458"/>
    </source>
</evidence>
<dbReference type="Pfam" id="PF00652">
    <property type="entry name" value="Ricin_B_lectin"/>
    <property type="match status" value="1"/>
</dbReference>
<dbReference type="InterPro" id="IPR013785">
    <property type="entry name" value="Aldolase_TIM"/>
</dbReference>
<organism evidence="16 17">
    <name type="scientific">Mollisia scopiformis</name>
    <name type="common">Conifer needle endophyte fungus</name>
    <name type="synonym">Phialocephala scopiformis</name>
    <dbReference type="NCBI Taxonomy" id="149040"/>
    <lineage>
        <taxon>Eukaryota</taxon>
        <taxon>Fungi</taxon>
        <taxon>Dikarya</taxon>
        <taxon>Ascomycota</taxon>
        <taxon>Pezizomycotina</taxon>
        <taxon>Leotiomycetes</taxon>
        <taxon>Helotiales</taxon>
        <taxon>Mollisiaceae</taxon>
        <taxon>Mollisia</taxon>
    </lineage>
</organism>
<dbReference type="FunFam" id="3.20.20.70:FF:000177">
    <property type="entry name" value="Alpha-galactosidase"/>
    <property type="match status" value="1"/>
</dbReference>
<evidence type="ECO:0000313" key="17">
    <source>
        <dbReference type="Proteomes" id="UP000070700"/>
    </source>
</evidence>
<feature type="signal peptide" evidence="14">
    <location>
        <begin position="1"/>
        <end position="19"/>
    </location>
</feature>
<comment type="similarity">
    <text evidence="4 13">Belongs to the glycosyl hydrolase 27 family.</text>
</comment>
<keyword evidence="7 14" id="KW-0732">Signal</keyword>
<dbReference type="InterPro" id="IPR035992">
    <property type="entry name" value="Ricin_B-like_lectins"/>
</dbReference>
<proteinExistence type="inferred from homology"/>
<dbReference type="Proteomes" id="UP000070700">
    <property type="component" value="Unassembled WGS sequence"/>
</dbReference>
<dbReference type="InParanoid" id="A0A194XFZ2"/>
<dbReference type="GO" id="GO:0004557">
    <property type="term" value="F:alpha-galactosidase activity"/>
    <property type="evidence" value="ECO:0007669"/>
    <property type="project" value="UniProtKB-EC"/>
</dbReference>
<evidence type="ECO:0000256" key="5">
    <source>
        <dbReference type="ARBA" id="ARBA00012755"/>
    </source>
</evidence>
<comment type="catalytic activity">
    <reaction evidence="1 13">
        <text>Hydrolysis of terminal, non-reducing alpha-D-galactose residues in alpha-D-galactosides, including galactose oligosaccharides, galactomannans and galactolipids.</text>
        <dbReference type="EC" id="3.2.1.22"/>
    </reaction>
</comment>
<accession>A0A194XFZ2</accession>
<dbReference type="InterPro" id="IPR017853">
    <property type="entry name" value="GH"/>
</dbReference>
<dbReference type="EMBL" id="KQ947412">
    <property type="protein sequence ID" value="KUJ18692.1"/>
    <property type="molecule type" value="Genomic_DNA"/>
</dbReference>
<sequence length="531" mass="57640">MHIQTPLLTLTTSLALSSASKSVLPTPSMGFNNWARFECALNESLFTATADAMVSKGLLAAGYNRLNIDDCWPLHSRASNGSLQWDPEKFPHGLPWLGQYLKDRGFNFGIYSDAGNSTCGGYPGSLGYEEIDAETFKSWGIDYLKLDGCYVDPSTEARYKQIYGHWHQILSAMSEPLIFSESAPAYFSGEDNLTDWYTVMDWVPKYGELARHSDDIATFDDPDAWSSILTNYGYEVLLARHQAAGYFNDPDFLIVDHGNLTLDEKKSHFALWASFGAPLIISAWIPGLEAEEIEYLTNKNLIEVDQDALGLQATLVSQDGTWDVLTRSLANGDRLLTVLNRGAEEGTLNVSMVRAGYADSQGQEFEVKDLWTGDVSTVTDEIEVTVPSHGTKVFIISASEGCESSLVPTGMVFNTKSLHCLTAGSAGAVGWTNCTGADAQVWQVNDGRTVSSLGNTSECLTAVNDEKGSVAMEACKSSTTQKWGYMVTGNIWSLGAKGCLTEGASGSVTLSACGFERNDQVFEMPSGSAGH</sequence>
<evidence type="ECO:0000256" key="11">
    <source>
        <dbReference type="ARBA" id="ARBA00023180"/>
    </source>
</evidence>
<dbReference type="GeneID" id="28821513"/>
<dbReference type="InterPro" id="IPR002241">
    <property type="entry name" value="Glyco_hydro_27"/>
</dbReference>
<dbReference type="InterPro" id="IPR013780">
    <property type="entry name" value="Glyco_hydro_b"/>
</dbReference>
<comment type="subcellular location">
    <subcellularLocation>
        <location evidence="3">Secreted</location>
    </subcellularLocation>
</comment>
<dbReference type="KEGG" id="psco:LY89DRAFT_643111"/>
<dbReference type="PROSITE" id="PS50231">
    <property type="entry name" value="RICIN_B_LECTIN"/>
    <property type="match status" value="1"/>
</dbReference>
<dbReference type="GO" id="GO:0005576">
    <property type="term" value="C:extracellular region"/>
    <property type="evidence" value="ECO:0007669"/>
    <property type="project" value="UniProtKB-SubCell"/>
</dbReference>
<keyword evidence="12 13" id="KW-0326">Glycosidase</keyword>
<dbReference type="SUPFAM" id="SSF51011">
    <property type="entry name" value="Glycosyl hydrolase domain"/>
    <property type="match status" value="1"/>
</dbReference>
<dbReference type="Gene3D" id="3.20.20.70">
    <property type="entry name" value="Aldolase class I"/>
    <property type="match status" value="1"/>
</dbReference>
<dbReference type="InterPro" id="IPR041233">
    <property type="entry name" value="Melibiase_C"/>
</dbReference>
<gene>
    <name evidence="16" type="ORF">LY89DRAFT_643111</name>
</gene>
<evidence type="ECO:0000256" key="2">
    <source>
        <dbReference type="ARBA" id="ARBA00003969"/>
    </source>
</evidence>
<dbReference type="EC" id="3.2.1.22" evidence="5 13"/>
<evidence type="ECO:0000256" key="8">
    <source>
        <dbReference type="ARBA" id="ARBA00022734"/>
    </source>
</evidence>
<evidence type="ECO:0000256" key="10">
    <source>
        <dbReference type="ARBA" id="ARBA00023157"/>
    </source>
</evidence>
<dbReference type="STRING" id="149040.A0A194XFZ2"/>
<dbReference type="Gene3D" id="2.80.10.50">
    <property type="match status" value="1"/>
</dbReference>
<dbReference type="SUPFAM" id="SSF51445">
    <property type="entry name" value="(Trans)glycosidases"/>
    <property type="match status" value="1"/>
</dbReference>
<evidence type="ECO:0000256" key="4">
    <source>
        <dbReference type="ARBA" id="ARBA00009743"/>
    </source>
</evidence>
<dbReference type="PRINTS" id="PR00740">
    <property type="entry name" value="GLHYDRLASE27"/>
</dbReference>
<evidence type="ECO:0000256" key="12">
    <source>
        <dbReference type="ARBA" id="ARBA00023295"/>
    </source>
</evidence>
<keyword evidence="10 13" id="KW-1015">Disulfide bond</keyword>
<keyword evidence="6" id="KW-0964">Secreted</keyword>
<evidence type="ECO:0000256" key="3">
    <source>
        <dbReference type="ARBA" id="ARBA00004613"/>
    </source>
</evidence>
<comment type="function">
    <text evidence="2">Hydrolyzes a variety of simple alpha-D-galactoside as well as more complex molecules such as oligosaccharides and polysaccharides.</text>
</comment>
<evidence type="ECO:0000256" key="14">
    <source>
        <dbReference type="SAM" id="SignalP"/>
    </source>
</evidence>
<dbReference type="AlphaFoldDB" id="A0A194XFZ2"/>
<dbReference type="GO" id="GO:0030246">
    <property type="term" value="F:carbohydrate binding"/>
    <property type="evidence" value="ECO:0007669"/>
    <property type="project" value="UniProtKB-KW"/>
</dbReference>
<dbReference type="RefSeq" id="XP_018073047.1">
    <property type="nucleotide sequence ID" value="XM_018211787.1"/>
</dbReference>
<keyword evidence="17" id="KW-1185">Reference proteome</keyword>
<evidence type="ECO:0000256" key="9">
    <source>
        <dbReference type="ARBA" id="ARBA00022801"/>
    </source>
</evidence>
<dbReference type="InterPro" id="IPR000772">
    <property type="entry name" value="Ricin_B_lectin"/>
</dbReference>
<feature type="domain" description="Ricin B lectin" evidence="15">
    <location>
        <begin position="407"/>
        <end position="525"/>
    </location>
</feature>
<reference evidence="16 17" key="1">
    <citation type="submission" date="2015-10" db="EMBL/GenBank/DDBJ databases">
        <title>Full genome of DAOMC 229536 Phialocephala scopiformis, a fungal endophyte of spruce producing the potent anti-insectan compound rugulosin.</title>
        <authorList>
            <consortium name="DOE Joint Genome Institute"/>
            <person name="Walker A.K."/>
            <person name="Frasz S.L."/>
            <person name="Seifert K.A."/>
            <person name="Miller J.D."/>
            <person name="Mondo S.J."/>
            <person name="Labutti K."/>
            <person name="Lipzen A."/>
            <person name="Dockter R."/>
            <person name="Kennedy M."/>
            <person name="Grigoriev I.V."/>
            <person name="Spatafora J.W."/>
        </authorList>
    </citation>
    <scope>NUCLEOTIDE SEQUENCE [LARGE SCALE GENOMIC DNA]</scope>
    <source>
        <strain evidence="16 17">CBS 120377</strain>
    </source>
</reference>
<name>A0A194XFZ2_MOLSC</name>
<keyword evidence="11" id="KW-0325">Glycoprotein</keyword>
<dbReference type="CDD" id="cd14792">
    <property type="entry name" value="GH27"/>
    <property type="match status" value="1"/>
</dbReference>
<dbReference type="GO" id="GO:0005975">
    <property type="term" value="P:carbohydrate metabolic process"/>
    <property type="evidence" value="ECO:0007669"/>
    <property type="project" value="InterPro"/>
</dbReference>
<dbReference type="PANTHER" id="PTHR11452">
    <property type="entry name" value="ALPHA-GALACTOSIDASE/ALPHA-N-ACETYLGALACTOSAMINIDASE"/>
    <property type="match status" value="1"/>
</dbReference>
<evidence type="ECO:0000256" key="13">
    <source>
        <dbReference type="RuleBase" id="RU361168"/>
    </source>
</evidence>
<dbReference type="SUPFAM" id="SSF50370">
    <property type="entry name" value="Ricin B-like lectins"/>
    <property type="match status" value="1"/>
</dbReference>
<evidence type="ECO:0000313" key="16">
    <source>
        <dbReference type="EMBL" id="KUJ18692.1"/>
    </source>
</evidence>
<evidence type="ECO:0000256" key="7">
    <source>
        <dbReference type="ARBA" id="ARBA00022729"/>
    </source>
</evidence>
<feature type="chain" id="PRO_5008268192" description="Alpha-galactosidase" evidence="14">
    <location>
        <begin position="20"/>
        <end position="531"/>
    </location>
</feature>
<protein>
    <recommendedName>
        <fullName evidence="5 13">Alpha-galactosidase</fullName>
        <ecNumber evidence="5 13">3.2.1.22</ecNumber>
    </recommendedName>
    <alternativeName>
        <fullName evidence="13">Melibiase</fullName>
    </alternativeName>
</protein>